<evidence type="ECO:0000256" key="2">
    <source>
        <dbReference type="ARBA" id="ARBA00005912"/>
    </source>
</evidence>
<organism evidence="7 8">
    <name type="scientific">candidate division WWE3 bacterium GW2011_GWC2_41_23</name>
    <dbReference type="NCBI Taxonomy" id="1619123"/>
    <lineage>
        <taxon>Bacteria</taxon>
        <taxon>Katanobacteria</taxon>
    </lineage>
</organism>
<keyword evidence="4 5" id="KW-0648">Protein biosynthesis</keyword>
<evidence type="ECO:0000256" key="1">
    <source>
        <dbReference type="ARBA" id="ARBA00004496"/>
    </source>
</evidence>
<dbReference type="FunFam" id="3.30.1360.40:FF:000001">
    <property type="entry name" value="Ribosome-recycling factor"/>
    <property type="match status" value="1"/>
</dbReference>
<evidence type="ECO:0000259" key="6">
    <source>
        <dbReference type="Pfam" id="PF01765"/>
    </source>
</evidence>
<gene>
    <name evidence="5" type="primary">frr</name>
    <name evidence="7" type="ORF">UU55_C0003G0019</name>
</gene>
<name>A0A0G0VQU1_UNCKA</name>
<dbReference type="Gene3D" id="1.10.132.20">
    <property type="entry name" value="Ribosome-recycling factor"/>
    <property type="match status" value="1"/>
</dbReference>
<comment type="similarity">
    <text evidence="2 5">Belongs to the RRF family.</text>
</comment>
<keyword evidence="3 5" id="KW-0963">Cytoplasm</keyword>
<dbReference type="InterPro" id="IPR002661">
    <property type="entry name" value="Ribosome_recyc_fac"/>
</dbReference>
<dbReference type="PANTHER" id="PTHR20982">
    <property type="entry name" value="RIBOSOME RECYCLING FACTOR"/>
    <property type="match status" value="1"/>
</dbReference>
<dbReference type="HAMAP" id="MF_00040">
    <property type="entry name" value="RRF"/>
    <property type="match status" value="1"/>
</dbReference>
<comment type="subcellular location">
    <subcellularLocation>
        <location evidence="1 5">Cytoplasm</location>
    </subcellularLocation>
</comment>
<evidence type="ECO:0000313" key="8">
    <source>
        <dbReference type="Proteomes" id="UP000033947"/>
    </source>
</evidence>
<comment type="function">
    <text evidence="5">Responsible for the release of ribosomes from messenger RNA at the termination of protein biosynthesis. May increase the efficiency of translation by recycling ribosomes from one round of translation to another.</text>
</comment>
<protein>
    <recommendedName>
        <fullName evidence="5">Ribosome-recycling factor</fullName>
        <shortName evidence="5">RRF</shortName>
    </recommendedName>
    <alternativeName>
        <fullName evidence="5">Ribosome-releasing factor</fullName>
    </alternativeName>
</protein>
<evidence type="ECO:0000256" key="3">
    <source>
        <dbReference type="ARBA" id="ARBA00022490"/>
    </source>
</evidence>
<dbReference type="NCBIfam" id="TIGR00496">
    <property type="entry name" value="frr"/>
    <property type="match status" value="1"/>
</dbReference>
<proteinExistence type="inferred from homology"/>
<evidence type="ECO:0000256" key="5">
    <source>
        <dbReference type="HAMAP-Rule" id="MF_00040"/>
    </source>
</evidence>
<dbReference type="InterPro" id="IPR036191">
    <property type="entry name" value="RRF_sf"/>
</dbReference>
<dbReference type="GO" id="GO:0005737">
    <property type="term" value="C:cytoplasm"/>
    <property type="evidence" value="ECO:0007669"/>
    <property type="project" value="UniProtKB-SubCell"/>
</dbReference>
<dbReference type="Proteomes" id="UP000033947">
    <property type="component" value="Unassembled WGS sequence"/>
</dbReference>
<dbReference type="GO" id="GO:0043023">
    <property type="term" value="F:ribosomal large subunit binding"/>
    <property type="evidence" value="ECO:0007669"/>
    <property type="project" value="TreeGrafter"/>
</dbReference>
<accession>A0A0G0VQU1</accession>
<dbReference type="InterPro" id="IPR023584">
    <property type="entry name" value="Ribosome_recyc_fac_dom"/>
</dbReference>
<dbReference type="PATRIC" id="fig|1619123.3.peg.264"/>
<dbReference type="PANTHER" id="PTHR20982:SF3">
    <property type="entry name" value="MITOCHONDRIAL RIBOSOME RECYCLING FACTOR PSEUDO 1"/>
    <property type="match status" value="1"/>
</dbReference>
<dbReference type="GO" id="GO:0006415">
    <property type="term" value="P:translational termination"/>
    <property type="evidence" value="ECO:0007669"/>
    <property type="project" value="UniProtKB-UniRule"/>
</dbReference>
<dbReference type="AlphaFoldDB" id="A0A0G0VQU1"/>
<dbReference type="FunFam" id="1.10.132.20:FF:000001">
    <property type="entry name" value="Ribosome-recycling factor"/>
    <property type="match status" value="1"/>
</dbReference>
<feature type="domain" description="Ribosome recycling factor" evidence="6">
    <location>
        <begin position="30"/>
        <end position="192"/>
    </location>
</feature>
<comment type="caution">
    <text evidence="7">The sequence shown here is derived from an EMBL/GenBank/DDBJ whole genome shotgun (WGS) entry which is preliminary data.</text>
</comment>
<dbReference type="SUPFAM" id="SSF55194">
    <property type="entry name" value="Ribosome recycling factor, RRF"/>
    <property type="match status" value="1"/>
</dbReference>
<dbReference type="Gene3D" id="3.30.1360.40">
    <property type="match status" value="1"/>
</dbReference>
<dbReference type="CDD" id="cd00520">
    <property type="entry name" value="RRF"/>
    <property type="match status" value="1"/>
</dbReference>
<evidence type="ECO:0000313" key="7">
    <source>
        <dbReference type="EMBL" id="KKS03305.1"/>
    </source>
</evidence>
<reference evidence="7 8" key="1">
    <citation type="journal article" date="2015" name="Nature">
        <title>rRNA introns, odd ribosomes, and small enigmatic genomes across a large radiation of phyla.</title>
        <authorList>
            <person name="Brown C.T."/>
            <person name="Hug L.A."/>
            <person name="Thomas B.C."/>
            <person name="Sharon I."/>
            <person name="Castelle C.J."/>
            <person name="Singh A."/>
            <person name="Wilkins M.J."/>
            <person name="Williams K.H."/>
            <person name="Banfield J.F."/>
        </authorList>
    </citation>
    <scope>NUCLEOTIDE SEQUENCE [LARGE SCALE GENOMIC DNA]</scope>
</reference>
<evidence type="ECO:0000256" key="4">
    <source>
        <dbReference type="ARBA" id="ARBA00022917"/>
    </source>
</evidence>
<dbReference type="Pfam" id="PF01765">
    <property type="entry name" value="RRF"/>
    <property type="match status" value="1"/>
</dbReference>
<dbReference type="EMBL" id="LCBB01000003">
    <property type="protein sequence ID" value="KKS03305.1"/>
    <property type="molecule type" value="Genomic_DNA"/>
</dbReference>
<sequence length="194" mass="21832">MVSPRFPDIIHHMNTSELKSKLSKVHEFLQGELGQIRTGRASPALIENIAVEAYGAKMMVIELGSITVSDSQNLVVVPWDKGLIKSITKAIRESQASLNPIEESDRIRIPVPSLTEERRKELAKIVGVKAEEAKNSVRNIRQDAMKDIEKMFSDKSIGEDEKFRLKEEVEKTAKEFTDGVEEISETKRSEILSI</sequence>